<dbReference type="InterPro" id="IPR020536">
    <property type="entry name" value="ThiI_AANH"/>
</dbReference>
<dbReference type="AlphaFoldDB" id="A0A328FGJ4"/>
<dbReference type="EMBL" id="QLNI01000018">
    <property type="protein sequence ID" value="RAM02147.1"/>
    <property type="molecule type" value="Genomic_DNA"/>
</dbReference>
<dbReference type="PANTHER" id="PTHR11933">
    <property type="entry name" value="TRNA 5-METHYLAMINOMETHYL-2-THIOURIDYLATE -METHYLTRANSFERASE"/>
    <property type="match status" value="1"/>
</dbReference>
<dbReference type="Proteomes" id="UP000248798">
    <property type="component" value="Unassembled WGS sequence"/>
</dbReference>
<dbReference type="EMBL" id="CP036313">
    <property type="protein sequence ID" value="QBH13915.1"/>
    <property type="molecule type" value="Genomic_DNA"/>
</dbReference>
<dbReference type="InterPro" id="IPR059101">
    <property type="entry name" value="NFACT-R_2"/>
</dbReference>
<proteinExistence type="predicted"/>
<dbReference type="GO" id="GO:0005524">
    <property type="term" value="F:ATP binding"/>
    <property type="evidence" value="ECO:0007669"/>
    <property type="project" value="UniProtKB-KW"/>
</dbReference>
<reference evidence="6 7" key="1">
    <citation type="submission" date="2018-06" db="EMBL/GenBank/DDBJ databases">
        <title>Complete Genome Sequence of Desulfobacter hydrogenophilus (DSM3380).</title>
        <authorList>
            <person name="Marietou A."/>
            <person name="Schreiber L."/>
            <person name="Marshall I."/>
            <person name="Jorgensen B."/>
        </authorList>
    </citation>
    <scope>NUCLEOTIDE SEQUENCE [LARGE SCALE GENOMIC DNA]</scope>
    <source>
        <strain evidence="6 7">DSM 3380</strain>
    </source>
</reference>
<accession>A0A328FGJ4</accession>
<evidence type="ECO:0000259" key="3">
    <source>
        <dbReference type="Pfam" id="PF02568"/>
    </source>
</evidence>
<protein>
    <submittedName>
        <fullName evidence="6">tRNA 4-thiouridine(8) synthase ThiI</fullName>
    </submittedName>
</protein>
<evidence type="ECO:0000256" key="2">
    <source>
        <dbReference type="ARBA" id="ARBA00022840"/>
    </source>
</evidence>
<gene>
    <name evidence="6" type="ORF">DO021_10235</name>
    <name evidence="5" type="ORF">EYB58_13870</name>
</gene>
<dbReference type="Proteomes" id="UP000293902">
    <property type="component" value="Chromosome"/>
</dbReference>
<feature type="domain" description="NFACT protein RNA binding" evidence="4">
    <location>
        <begin position="230"/>
        <end position="323"/>
    </location>
</feature>
<keyword evidence="1" id="KW-0547">Nucleotide-binding</keyword>
<keyword evidence="2" id="KW-0067">ATP-binding</keyword>
<evidence type="ECO:0000259" key="4">
    <source>
        <dbReference type="Pfam" id="PF18297"/>
    </source>
</evidence>
<keyword evidence="8" id="KW-1185">Reference proteome</keyword>
<evidence type="ECO:0000313" key="7">
    <source>
        <dbReference type="Proteomes" id="UP000248798"/>
    </source>
</evidence>
<evidence type="ECO:0000256" key="1">
    <source>
        <dbReference type="ARBA" id="ARBA00022741"/>
    </source>
</evidence>
<dbReference type="InterPro" id="IPR014729">
    <property type="entry name" value="Rossmann-like_a/b/a_fold"/>
</dbReference>
<dbReference type="SUPFAM" id="SSF52402">
    <property type="entry name" value="Adenine nucleotide alpha hydrolases-like"/>
    <property type="match status" value="1"/>
</dbReference>
<dbReference type="PANTHER" id="PTHR11933:SF6">
    <property type="entry name" value="THIL AANH DOMAIN-CONTAINING PROTEIN"/>
    <property type="match status" value="1"/>
</dbReference>
<evidence type="ECO:0000313" key="5">
    <source>
        <dbReference type="EMBL" id="QBH13915.1"/>
    </source>
</evidence>
<evidence type="ECO:0000313" key="6">
    <source>
        <dbReference type="EMBL" id="RAM02147.1"/>
    </source>
</evidence>
<sequence length="336" mass="36973">MNSIKTTRQVKALGLCSGGLDSMLAALILKDQGIDVTWISFETPFFDAKAAQKASKQTGIPLIVKDITDDYMQMIKAPKAGFGKNMNPCMDCHTLMFAKAGAMMAQTGADFLFSGEVAGQRPKSQTKSSLRYVEKHCGFDGLILRPLSAGLLPETIAEQKGLVDRSRLLSFSGRSRKPQAALAEKYGITEYPSPAGGCLLTDKGFSQRLRDLLYIQKTEDKTQLHLLKHGRHFRLDSRSKLVVGRNKAENKRIITLYDPKTHIRLRCTHLPGPDSLVFGQTDETALHLAATITSGYTKASAGTLTTISVFQKQETRQIEVVTPESDAFHNLLIQTP</sequence>
<dbReference type="GO" id="GO:0004810">
    <property type="term" value="F:CCA tRNA nucleotidyltransferase activity"/>
    <property type="evidence" value="ECO:0007669"/>
    <property type="project" value="InterPro"/>
</dbReference>
<dbReference type="RefSeq" id="WP_111956315.1">
    <property type="nucleotide sequence ID" value="NZ_CP036313.1"/>
</dbReference>
<name>A0A328FGJ4_9BACT</name>
<evidence type="ECO:0000313" key="8">
    <source>
        <dbReference type="Proteomes" id="UP000293902"/>
    </source>
</evidence>
<feature type="domain" description="Thil AANH" evidence="3">
    <location>
        <begin position="9"/>
        <end position="147"/>
    </location>
</feature>
<reference evidence="5 8" key="2">
    <citation type="submission" date="2019-02" db="EMBL/GenBank/DDBJ databases">
        <title>Complete genome sequence of Desulfobacter hydrogenophilus AcRS1.</title>
        <authorList>
            <person name="Marietou A."/>
            <person name="Lund M.B."/>
            <person name="Marshall I.P.G."/>
            <person name="Schreiber L."/>
            <person name="Jorgensen B."/>
        </authorList>
    </citation>
    <scope>NUCLEOTIDE SEQUENCE [LARGE SCALE GENOMIC DNA]</scope>
    <source>
        <strain evidence="5 8">AcRS1</strain>
    </source>
</reference>
<dbReference type="Pfam" id="PF18297">
    <property type="entry name" value="NFACT-R_2"/>
    <property type="match status" value="1"/>
</dbReference>
<dbReference type="OrthoDB" id="9781887at2"/>
<dbReference type="Pfam" id="PF02568">
    <property type="entry name" value="ThiI"/>
    <property type="match status" value="1"/>
</dbReference>
<dbReference type="Gene3D" id="3.40.50.620">
    <property type="entry name" value="HUPs"/>
    <property type="match status" value="1"/>
</dbReference>
<organism evidence="6 7">
    <name type="scientific">Desulfobacter hydrogenophilus</name>
    <dbReference type="NCBI Taxonomy" id="2291"/>
    <lineage>
        <taxon>Bacteria</taxon>
        <taxon>Pseudomonadati</taxon>
        <taxon>Thermodesulfobacteriota</taxon>
        <taxon>Desulfobacteria</taxon>
        <taxon>Desulfobacterales</taxon>
        <taxon>Desulfobacteraceae</taxon>
        <taxon>Desulfobacter</taxon>
    </lineage>
</organism>